<dbReference type="EMBL" id="WITK01000017">
    <property type="protein sequence ID" value="MQW92818.1"/>
    <property type="molecule type" value="Genomic_DNA"/>
</dbReference>
<dbReference type="AlphaFoldDB" id="A0A5Q0P4W4"/>
<dbReference type="Proteomes" id="UP000480556">
    <property type="component" value="Unassembled WGS sequence"/>
</dbReference>
<evidence type="ECO:0000256" key="1">
    <source>
        <dbReference type="ARBA" id="ARBA00001933"/>
    </source>
</evidence>
<comment type="pathway">
    <text evidence="3 12">Amino-acid biosynthesis; L-tryptophan biosynthesis; L-tryptophan from chorismate: step 5/5.</text>
</comment>
<keyword evidence="16" id="KW-1185">Reference proteome</keyword>
<dbReference type="Pfam" id="PF00291">
    <property type="entry name" value="PALP"/>
    <property type="match status" value="1"/>
</dbReference>
<dbReference type="Proteomes" id="UP000327478">
    <property type="component" value="Chromosome"/>
</dbReference>
<evidence type="ECO:0000256" key="12">
    <source>
        <dbReference type="HAMAP-Rule" id="MF_00133"/>
    </source>
</evidence>
<dbReference type="InterPro" id="IPR023026">
    <property type="entry name" value="Trp_synth_beta/beta-like"/>
</dbReference>
<keyword evidence="7 12" id="KW-0822">Tryptophan biosynthesis</keyword>
<keyword evidence="6 12" id="KW-0028">Amino-acid biosynthesis</keyword>
<organism evidence="14 17">
    <name type="scientific">Acinetobacter wanghuae</name>
    <dbReference type="NCBI Taxonomy" id="2662362"/>
    <lineage>
        <taxon>Bacteria</taxon>
        <taxon>Pseudomonadati</taxon>
        <taxon>Pseudomonadota</taxon>
        <taxon>Gammaproteobacteria</taxon>
        <taxon>Moraxellales</taxon>
        <taxon>Moraxellaceae</taxon>
        <taxon>Acinetobacter</taxon>
    </lineage>
</organism>
<dbReference type="NCBIfam" id="TIGR00263">
    <property type="entry name" value="trpB"/>
    <property type="match status" value="1"/>
</dbReference>
<gene>
    <name evidence="12 14" type="primary">trpB</name>
    <name evidence="15" type="ORF">GFH30_10675</name>
    <name evidence="14" type="ORF">GHJ48_10535</name>
</gene>
<dbReference type="HAMAP" id="MF_00133">
    <property type="entry name" value="Trp_synth_beta"/>
    <property type="match status" value="1"/>
</dbReference>
<dbReference type="FunFam" id="3.40.50.1100:FF:000001">
    <property type="entry name" value="Tryptophan synthase beta chain"/>
    <property type="match status" value="1"/>
</dbReference>
<dbReference type="PROSITE" id="PS00168">
    <property type="entry name" value="TRP_SYNTHASE_BETA"/>
    <property type="match status" value="1"/>
</dbReference>
<dbReference type="Gene3D" id="3.40.50.1100">
    <property type="match status" value="2"/>
</dbReference>
<keyword evidence="9 12" id="KW-0057">Aromatic amino acid biosynthesis</keyword>
<dbReference type="GO" id="GO:0005737">
    <property type="term" value="C:cytoplasm"/>
    <property type="evidence" value="ECO:0007669"/>
    <property type="project" value="TreeGrafter"/>
</dbReference>
<dbReference type="InterPro" id="IPR006654">
    <property type="entry name" value="Trp_synth_beta"/>
</dbReference>
<evidence type="ECO:0000256" key="11">
    <source>
        <dbReference type="ARBA" id="ARBA00049047"/>
    </source>
</evidence>
<accession>A0A5Q0P4W4</accession>
<evidence type="ECO:0000259" key="13">
    <source>
        <dbReference type="Pfam" id="PF00291"/>
    </source>
</evidence>
<evidence type="ECO:0000256" key="7">
    <source>
        <dbReference type="ARBA" id="ARBA00022822"/>
    </source>
</evidence>
<dbReference type="InterPro" id="IPR006653">
    <property type="entry name" value="Trp_synth_b_CS"/>
</dbReference>
<comment type="cofactor">
    <cofactor evidence="1 12">
        <name>pyridoxal 5'-phosphate</name>
        <dbReference type="ChEBI" id="CHEBI:597326"/>
    </cofactor>
</comment>
<feature type="domain" description="Tryptophan synthase beta chain-like PALP" evidence="13">
    <location>
        <begin position="70"/>
        <end position="394"/>
    </location>
</feature>
<feature type="modified residue" description="N6-(pyridoxal phosphate)lysine" evidence="12">
    <location>
        <position position="104"/>
    </location>
</feature>
<evidence type="ECO:0000256" key="8">
    <source>
        <dbReference type="ARBA" id="ARBA00022898"/>
    </source>
</evidence>
<dbReference type="InterPro" id="IPR036052">
    <property type="entry name" value="TrpB-like_PALP_sf"/>
</dbReference>
<dbReference type="PANTHER" id="PTHR48077">
    <property type="entry name" value="TRYPTOPHAN SYNTHASE-RELATED"/>
    <property type="match status" value="1"/>
</dbReference>
<dbReference type="CDD" id="cd06446">
    <property type="entry name" value="Trp-synth_B"/>
    <property type="match status" value="1"/>
</dbReference>
<comment type="similarity">
    <text evidence="4 12">Belongs to the TrpB family.</text>
</comment>
<sequence length="414" mass="45604">MDQQTVNQNDQVIDYTQYPDERGHFGIHGGRFVSETLMAALEDLEKLYFRMKNDEQFLAEFDRDLSFYVGRPSPLYHAERWSKELGGAQIYLKREDLNHTGSHKVNNTIGQALLAKLSGKKRIIAETGAGQHGVATATIAARLGLECVVFMGADDVKRQAMNVYRMRLLGATVVPVESGSKTLKDAMNEAMRDWVTNVDSTYYVIGTVAGPHPYPQLVRDFQSIIGREARKQIQEQAGRLPDALVACVGGGSNAMGLFYPFLNDSDVKMYGVEAAGYGIETGKHSAPLNAGHVGVLHGNRTYLMSDEQGQIIETHSISAGLDYPGVGPEHSFLKDMDRVKYVPINDQEALQGFRDLTQIEGIIPALESSHAMAYVTKLAPTMDKDQIIIATVSGRGDKDLMTVARIDGVEMVEM</sequence>
<evidence type="ECO:0000256" key="2">
    <source>
        <dbReference type="ARBA" id="ARBA00002786"/>
    </source>
</evidence>
<protein>
    <recommendedName>
        <fullName evidence="12">Tryptophan synthase beta chain</fullName>
        <ecNumber evidence="12">4.2.1.20</ecNumber>
    </recommendedName>
</protein>
<comment type="subunit">
    <text evidence="5 12">Tetramer of two alpha and two beta chains.</text>
</comment>
<dbReference type="PIRSF" id="PIRSF001413">
    <property type="entry name" value="Trp_syn_beta"/>
    <property type="match status" value="1"/>
</dbReference>
<comment type="function">
    <text evidence="2 12">The beta subunit is responsible for the synthesis of L-tryptophan from indole and L-serine.</text>
</comment>
<dbReference type="FunFam" id="3.40.50.1100:FF:000004">
    <property type="entry name" value="Tryptophan synthase beta chain"/>
    <property type="match status" value="1"/>
</dbReference>
<evidence type="ECO:0000256" key="10">
    <source>
        <dbReference type="ARBA" id="ARBA00023239"/>
    </source>
</evidence>
<evidence type="ECO:0000313" key="15">
    <source>
        <dbReference type="EMBL" id="QGA11806.1"/>
    </source>
</evidence>
<dbReference type="EMBL" id="CP045650">
    <property type="protein sequence ID" value="QGA11806.1"/>
    <property type="molecule type" value="Genomic_DNA"/>
</dbReference>
<reference evidence="16 17" key="1">
    <citation type="submission" date="2019-10" db="EMBL/GenBank/DDBJ databases">
        <authorList>
            <person name="Dong K."/>
        </authorList>
    </citation>
    <scope>NUCLEOTIDE SEQUENCE [LARGE SCALE GENOMIC DNA]</scope>
    <source>
        <strain evidence="15">Dk386</strain>
        <strain evidence="16">dk386</strain>
        <strain evidence="14">Dk771</strain>
        <strain evidence="17">dk771</strain>
    </source>
</reference>
<dbReference type="GO" id="GO:0004834">
    <property type="term" value="F:tryptophan synthase activity"/>
    <property type="evidence" value="ECO:0007669"/>
    <property type="project" value="UniProtKB-UniRule"/>
</dbReference>
<name>A0A5Q0P4W4_9GAMM</name>
<comment type="catalytic activity">
    <reaction evidence="11 12">
        <text>(1S,2R)-1-C-(indol-3-yl)glycerol 3-phosphate + L-serine = D-glyceraldehyde 3-phosphate + L-tryptophan + H2O</text>
        <dbReference type="Rhea" id="RHEA:10532"/>
        <dbReference type="ChEBI" id="CHEBI:15377"/>
        <dbReference type="ChEBI" id="CHEBI:33384"/>
        <dbReference type="ChEBI" id="CHEBI:57912"/>
        <dbReference type="ChEBI" id="CHEBI:58866"/>
        <dbReference type="ChEBI" id="CHEBI:59776"/>
        <dbReference type="EC" id="4.2.1.20"/>
    </reaction>
</comment>
<evidence type="ECO:0000256" key="4">
    <source>
        <dbReference type="ARBA" id="ARBA00009982"/>
    </source>
</evidence>
<evidence type="ECO:0000256" key="3">
    <source>
        <dbReference type="ARBA" id="ARBA00004733"/>
    </source>
</evidence>
<evidence type="ECO:0000313" key="14">
    <source>
        <dbReference type="EMBL" id="MQW92818.1"/>
    </source>
</evidence>
<evidence type="ECO:0000313" key="17">
    <source>
        <dbReference type="Proteomes" id="UP000480556"/>
    </source>
</evidence>
<keyword evidence="8 12" id="KW-0663">Pyridoxal phosphate</keyword>
<dbReference type="RefSeq" id="WP_153372479.1">
    <property type="nucleotide sequence ID" value="NZ_CP045650.1"/>
</dbReference>
<keyword evidence="10 12" id="KW-0456">Lyase</keyword>
<evidence type="ECO:0000313" key="16">
    <source>
        <dbReference type="Proteomes" id="UP000327478"/>
    </source>
</evidence>
<dbReference type="SUPFAM" id="SSF53686">
    <property type="entry name" value="Tryptophan synthase beta subunit-like PLP-dependent enzymes"/>
    <property type="match status" value="1"/>
</dbReference>
<evidence type="ECO:0000256" key="9">
    <source>
        <dbReference type="ARBA" id="ARBA00023141"/>
    </source>
</evidence>
<dbReference type="InterPro" id="IPR001926">
    <property type="entry name" value="TrpB-like_PALP"/>
</dbReference>
<evidence type="ECO:0000256" key="5">
    <source>
        <dbReference type="ARBA" id="ARBA00011270"/>
    </source>
</evidence>
<evidence type="ECO:0000256" key="6">
    <source>
        <dbReference type="ARBA" id="ARBA00022605"/>
    </source>
</evidence>
<dbReference type="PANTHER" id="PTHR48077:SF3">
    <property type="entry name" value="TRYPTOPHAN SYNTHASE"/>
    <property type="match status" value="1"/>
</dbReference>
<proteinExistence type="inferred from homology"/>
<dbReference type="EC" id="4.2.1.20" evidence="12"/>